<dbReference type="PANTHER" id="PTHR48055:SF55">
    <property type="entry name" value="PROTEIN KINASE DOMAIN-CONTAINING PROTEIN"/>
    <property type="match status" value="1"/>
</dbReference>
<accession>A0A4S4DMF6</accession>
<keyword evidence="4" id="KW-1185">Reference proteome</keyword>
<organism evidence="3 4">
    <name type="scientific">Camellia sinensis var. sinensis</name>
    <name type="common">China tea</name>
    <dbReference type="NCBI Taxonomy" id="542762"/>
    <lineage>
        <taxon>Eukaryota</taxon>
        <taxon>Viridiplantae</taxon>
        <taxon>Streptophyta</taxon>
        <taxon>Embryophyta</taxon>
        <taxon>Tracheophyta</taxon>
        <taxon>Spermatophyta</taxon>
        <taxon>Magnoliopsida</taxon>
        <taxon>eudicotyledons</taxon>
        <taxon>Gunneridae</taxon>
        <taxon>Pentapetalae</taxon>
        <taxon>asterids</taxon>
        <taxon>Ericales</taxon>
        <taxon>Theaceae</taxon>
        <taxon>Camellia</taxon>
    </lineage>
</organism>
<dbReference type="AlphaFoldDB" id="A0A4S4DMF6"/>
<dbReference type="InterPro" id="IPR008271">
    <property type="entry name" value="Ser/Thr_kinase_AS"/>
</dbReference>
<dbReference type="Pfam" id="PF00069">
    <property type="entry name" value="Pkinase"/>
    <property type="match status" value="1"/>
</dbReference>
<evidence type="ECO:0000313" key="4">
    <source>
        <dbReference type="Proteomes" id="UP000306102"/>
    </source>
</evidence>
<dbReference type="SUPFAM" id="SSF56112">
    <property type="entry name" value="Protein kinase-like (PK-like)"/>
    <property type="match status" value="1"/>
</dbReference>
<dbReference type="EMBL" id="SDRB02010808">
    <property type="protein sequence ID" value="THG04171.1"/>
    <property type="molecule type" value="Genomic_DNA"/>
</dbReference>
<dbReference type="InterPro" id="IPR000719">
    <property type="entry name" value="Prot_kinase_dom"/>
</dbReference>
<evidence type="ECO:0000256" key="1">
    <source>
        <dbReference type="SAM" id="MobiDB-lite"/>
    </source>
</evidence>
<dbReference type="PROSITE" id="PS00108">
    <property type="entry name" value="PROTEIN_KINASE_ST"/>
    <property type="match status" value="1"/>
</dbReference>
<dbReference type="Proteomes" id="UP000306102">
    <property type="component" value="Unassembled WGS sequence"/>
</dbReference>
<protein>
    <recommendedName>
        <fullName evidence="2">Protein kinase domain-containing protein</fullName>
    </recommendedName>
</protein>
<proteinExistence type="predicted"/>
<sequence length="151" mass="16911">MPNGSLKKWLHSSSETDNREGKQQRLNLLQRINIAIDLACALDFLHHHCQTLIIHCDLKPRNVLLDHDLAAHFGDFGLARFHTKLSNPNHSSSIGIRGTVGYAAPDDDSKGTTDDMFVGDLNLHNFARMALPEHVIEIVDPILLSNDKEEE</sequence>
<dbReference type="GO" id="GO:0005524">
    <property type="term" value="F:ATP binding"/>
    <property type="evidence" value="ECO:0007669"/>
    <property type="project" value="InterPro"/>
</dbReference>
<comment type="caution">
    <text evidence="3">The sequence shown here is derived from an EMBL/GenBank/DDBJ whole genome shotgun (WGS) entry which is preliminary data.</text>
</comment>
<gene>
    <name evidence="3" type="ORF">TEA_015512</name>
</gene>
<name>A0A4S4DMF6_CAMSN</name>
<dbReference type="PROSITE" id="PS50011">
    <property type="entry name" value="PROTEIN_KINASE_DOM"/>
    <property type="match status" value="1"/>
</dbReference>
<feature type="domain" description="Protein kinase" evidence="2">
    <location>
        <begin position="1"/>
        <end position="151"/>
    </location>
</feature>
<dbReference type="GO" id="GO:0016020">
    <property type="term" value="C:membrane"/>
    <property type="evidence" value="ECO:0007669"/>
    <property type="project" value="TreeGrafter"/>
</dbReference>
<evidence type="ECO:0000313" key="3">
    <source>
        <dbReference type="EMBL" id="THG04171.1"/>
    </source>
</evidence>
<dbReference type="STRING" id="542762.A0A4S4DMF6"/>
<dbReference type="GO" id="GO:0004672">
    <property type="term" value="F:protein kinase activity"/>
    <property type="evidence" value="ECO:0007669"/>
    <property type="project" value="InterPro"/>
</dbReference>
<reference evidence="3 4" key="1">
    <citation type="journal article" date="2018" name="Proc. Natl. Acad. Sci. U.S.A.">
        <title>Draft genome sequence of Camellia sinensis var. sinensis provides insights into the evolution of the tea genome and tea quality.</title>
        <authorList>
            <person name="Wei C."/>
            <person name="Yang H."/>
            <person name="Wang S."/>
            <person name="Zhao J."/>
            <person name="Liu C."/>
            <person name="Gao L."/>
            <person name="Xia E."/>
            <person name="Lu Y."/>
            <person name="Tai Y."/>
            <person name="She G."/>
            <person name="Sun J."/>
            <person name="Cao H."/>
            <person name="Tong W."/>
            <person name="Gao Q."/>
            <person name="Li Y."/>
            <person name="Deng W."/>
            <person name="Jiang X."/>
            <person name="Wang W."/>
            <person name="Chen Q."/>
            <person name="Zhang S."/>
            <person name="Li H."/>
            <person name="Wu J."/>
            <person name="Wang P."/>
            <person name="Li P."/>
            <person name="Shi C."/>
            <person name="Zheng F."/>
            <person name="Jian J."/>
            <person name="Huang B."/>
            <person name="Shan D."/>
            <person name="Shi M."/>
            <person name="Fang C."/>
            <person name="Yue Y."/>
            <person name="Li F."/>
            <person name="Li D."/>
            <person name="Wei S."/>
            <person name="Han B."/>
            <person name="Jiang C."/>
            <person name="Yin Y."/>
            <person name="Xia T."/>
            <person name="Zhang Z."/>
            <person name="Bennetzen J.L."/>
            <person name="Zhao S."/>
            <person name="Wan X."/>
        </authorList>
    </citation>
    <scope>NUCLEOTIDE SEQUENCE [LARGE SCALE GENOMIC DNA]</scope>
    <source>
        <strain evidence="4">cv. Shuchazao</strain>
        <tissue evidence="3">Leaf</tissue>
    </source>
</reference>
<dbReference type="InterPro" id="IPR051564">
    <property type="entry name" value="LRR_receptor-like_kinase"/>
</dbReference>
<evidence type="ECO:0000259" key="2">
    <source>
        <dbReference type="PROSITE" id="PS50011"/>
    </source>
</evidence>
<dbReference type="InterPro" id="IPR011009">
    <property type="entry name" value="Kinase-like_dom_sf"/>
</dbReference>
<dbReference type="Gene3D" id="1.10.510.10">
    <property type="entry name" value="Transferase(Phosphotransferase) domain 1"/>
    <property type="match status" value="1"/>
</dbReference>
<feature type="region of interest" description="Disordered" evidence="1">
    <location>
        <begin position="1"/>
        <end position="22"/>
    </location>
</feature>
<dbReference type="PANTHER" id="PTHR48055">
    <property type="entry name" value="LEUCINE-RICH REPEAT RECEPTOR PROTEIN KINASE EMS1"/>
    <property type="match status" value="1"/>
</dbReference>